<reference evidence="1" key="1">
    <citation type="submission" date="2019-08" db="EMBL/GenBank/DDBJ databases">
        <authorList>
            <person name="Kucharzyk K."/>
            <person name="Murdoch R.W."/>
            <person name="Higgins S."/>
            <person name="Loffler F."/>
        </authorList>
    </citation>
    <scope>NUCLEOTIDE SEQUENCE</scope>
</reference>
<gene>
    <name evidence="1" type="ORF">SDC9_02270</name>
</gene>
<evidence type="ECO:0000313" key="1">
    <source>
        <dbReference type="EMBL" id="MPL56780.1"/>
    </source>
</evidence>
<comment type="caution">
    <text evidence="1">The sequence shown here is derived from an EMBL/GenBank/DDBJ whole genome shotgun (WGS) entry which is preliminary data.</text>
</comment>
<protein>
    <recommendedName>
        <fullName evidence="2">DUF2797 domain-containing protein</fullName>
    </recommendedName>
</protein>
<organism evidence="1">
    <name type="scientific">bioreactor metagenome</name>
    <dbReference type="NCBI Taxonomy" id="1076179"/>
    <lineage>
        <taxon>unclassified sequences</taxon>
        <taxon>metagenomes</taxon>
        <taxon>ecological metagenomes</taxon>
    </lineage>
</organism>
<dbReference type="Pfam" id="PF10977">
    <property type="entry name" value="DUF2797"/>
    <property type="match status" value="1"/>
</dbReference>
<evidence type="ECO:0008006" key="2">
    <source>
        <dbReference type="Google" id="ProtNLM"/>
    </source>
</evidence>
<proteinExistence type="predicted"/>
<sequence>MILYKYAQSVKSAKHLISFSLFLLKIFAMQFKGQILKMSSVLGNPIQYYLNLSGDLISMNQLFGKNFTIKHVGYQCVECGKDEKIYRMGFCKKCFFESPYASDTILKPELSTAHLGIEERDLEVEKEIQLQPHIVYLAYTGDVKVGVTRESQVPTRWIDQGATFALPIAKTENRYEAGMIEVELKKHIADKTNWRKMLQDDRESDVDLLDFRNQIAELFPKDFKNFAIDGQEMVRLDFPYEAPAKINSFTLDSKPEFEGVLKGIKGQYLYFNEGDFINVRSHEGYVIELDVS</sequence>
<accession>A0A644SQ29</accession>
<dbReference type="AlphaFoldDB" id="A0A644SQ29"/>
<dbReference type="EMBL" id="VSSQ01000003">
    <property type="protein sequence ID" value="MPL56780.1"/>
    <property type="molecule type" value="Genomic_DNA"/>
</dbReference>
<dbReference type="InterPro" id="IPR021246">
    <property type="entry name" value="DUF2797"/>
</dbReference>
<name>A0A644SQ29_9ZZZZ</name>